<comment type="caution">
    <text evidence="6">The sequence shown here is derived from an EMBL/GenBank/DDBJ whole genome shotgun (WGS) entry which is preliminary data.</text>
</comment>
<dbReference type="EMBL" id="SDPQ02000002">
    <property type="protein sequence ID" value="KAA1398109.1"/>
    <property type="molecule type" value="Genomic_DNA"/>
</dbReference>
<proteinExistence type="predicted"/>
<dbReference type="PROSITE" id="PS51257">
    <property type="entry name" value="PROKAR_LIPOPROTEIN"/>
    <property type="match status" value="1"/>
</dbReference>
<dbReference type="PANTHER" id="PTHR37981">
    <property type="entry name" value="LIPASE 2"/>
    <property type="match status" value="1"/>
</dbReference>
<keyword evidence="6" id="KW-0378">Hydrolase</keyword>
<name>A0A5M4FFV8_9ACTN</name>
<feature type="disulfide bond" evidence="2">
    <location>
        <begin position="209"/>
        <end position="257"/>
    </location>
</feature>
<accession>A0A5M4FFV8</accession>
<dbReference type="InterPro" id="IPR013830">
    <property type="entry name" value="SGNH_hydro"/>
</dbReference>
<evidence type="ECO:0000313" key="7">
    <source>
        <dbReference type="Proteomes" id="UP000380867"/>
    </source>
</evidence>
<dbReference type="RefSeq" id="WP_149689539.1">
    <property type="nucleotide sequence ID" value="NZ_SDPQ02000002.1"/>
</dbReference>
<dbReference type="GO" id="GO:0004806">
    <property type="term" value="F:triacylglycerol lipase activity"/>
    <property type="evidence" value="ECO:0007669"/>
    <property type="project" value="TreeGrafter"/>
</dbReference>
<evidence type="ECO:0000256" key="4">
    <source>
        <dbReference type="SAM" id="SignalP"/>
    </source>
</evidence>
<evidence type="ECO:0000313" key="6">
    <source>
        <dbReference type="EMBL" id="KAA1398109.1"/>
    </source>
</evidence>
<feature type="region of interest" description="Disordered" evidence="3">
    <location>
        <begin position="23"/>
        <end position="47"/>
    </location>
</feature>
<keyword evidence="4" id="KW-0732">Signal</keyword>
<dbReference type="OrthoDB" id="5503950at2"/>
<dbReference type="Pfam" id="PF13472">
    <property type="entry name" value="Lipase_GDSL_2"/>
    <property type="match status" value="1"/>
</dbReference>
<feature type="active site" description="Nucleophile" evidence="1">
    <location>
        <position position="59"/>
    </location>
</feature>
<dbReference type="InterPro" id="IPR036514">
    <property type="entry name" value="SGNH_hydro_sf"/>
</dbReference>
<evidence type="ECO:0000256" key="3">
    <source>
        <dbReference type="SAM" id="MobiDB-lite"/>
    </source>
</evidence>
<feature type="signal peptide" evidence="4">
    <location>
        <begin position="1"/>
        <end position="24"/>
    </location>
</feature>
<dbReference type="GO" id="GO:0019433">
    <property type="term" value="P:triglyceride catabolic process"/>
    <property type="evidence" value="ECO:0007669"/>
    <property type="project" value="TreeGrafter"/>
</dbReference>
<evidence type="ECO:0000256" key="1">
    <source>
        <dbReference type="PIRSR" id="PIRSR637460-1"/>
    </source>
</evidence>
<dbReference type="SUPFAM" id="SSF52266">
    <property type="entry name" value="SGNH hydrolase"/>
    <property type="match status" value="1"/>
</dbReference>
<organism evidence="6 7">
    <name type="scientific">Aeromicrobium ginsengisoli</name>
    <dbReference type="NCBI Taxonomy" id="363867"/>
    <lineage>
        <taxon>Bacteria</taxon>
        <taxon>Bacillati</taxon>
        <taxon>Actinomycetota</taxon>
        <taxon>Actinomycetes</taxon>
        <taxon>Propionibacteriales</taxon>
        <taxon>Nocardioidaceae</taxon>
        <taxon>Aeromicrobium</taxon>
    </lineage>
</organism>
<sequence>MSWRARIAGVAVVVTALLAGCSSAPDDPAPTRTTPTASPTPSPTPDLPAVRSYVAIGDSFTAGPGLADLRKGGELCLRSDHNWPSLLARRLDARSFTDVSCAGATTHDVLQNGGGLVEERPQLAAVKAGTNLVTVGIGGNDDNLFASLISACTGDQGACAPFSRDSAPTILRQTVSDIATVLDDVRAKAPKATVLLVGYLRIMPDSGTCPTIGIPVTDAAAVAATEAALDQALADAARGGRVPYVSMRQASRGHDACAGARAWTNGRTVQDADGIAFHPRLAGMKAVARAVEAELAR</sequence>
<feature type="domain" description="SGNH hydrolase-type esterase" evidence="5">
    <location>
        <begin position="55"/>
        <end position="286"/>
    </location>
</feature>
<dbReference type="PANTHER" id="PTHR37981:SF1">
    <property type="entry name" value="SGNH HYDROLASE-TYPE ESTERASE DOMAIN-CONTAINING PROTEIN"/>
    <property type="match status" value="1"/>
</dbReference>
<evidence type="ECO:0000259" key="5">
    <source>
        <dbReference type="Pfam" id="PF13472"/>
    </source>
</evidence>
<dbReference type="CDD" id="cd01823">
    <property type="entry name" value="SEST_like"/>
    <property type="match status" value="1"/>
</dbReference>
<dbReference type="AlphaFoldDB" id="A0A5M4FFV8"/>
<keyword evidence="2" id="KW-1015">Disulfide bond</keyword>
<protein>
    <submittedName>
        <fullName evidence="6">SGNH/GDSL hydrolase family protein</fullName>
    </submittedName>
</protein>
<dbReference type="Gene3D" id="3.40.50.1110">
    <property type="entry name" value="SGNH hydrolase"/>
    <property type="match status" value="1"/>
</dbReference>
<dbReference type="InterPro" id="IPR037460">
    <property type="entry name" value="SEST-like"/>
</dbReference>
<dbReference type="Proteomes" id="UP000380867">
    <property type="component" value="Unassembled WGS sequence"/>
</dbReference>
<feature type="disulfide bond" evidence="2">
    <location>
        <begin position="152"/>
        <end position="159"/>
    </location>
</feature>
<gene>
    <name evidence="6" type="ORF">ESP70_012340</name>
</gene>
<feature type="compositionally biased region" description="Low complexity" evidence="3">
    <location>
        <begin position="23"/>
        <end position="37"/>
    </location>
</feature>
<feature type="disulfide bond" evidence="2">
    <location>
        <begin position="76"/>
        <end position="101"/>
    </location>
</feature>
<feature type="chain" id="PRO_5024376160" evidence="4">
    <location>
        <begin position="25"/>
        <end position="297"/>
    </location>
</feature>
<feature type="active site" evidence="1">
    <location>
        <position position="278"/>
    </location>
</feature>
<reference evidence="6" key="1">
    <citation type="submission" date="2019-09" db="EMBL/GenBank/DDBJ databases">
        <authorList>
            <person name="Li J."/>
        </authorList>
    </citation>
    <scope>NUCLEOTIDE SEQUENCE [LARGE SCALE GENOMIC DNA]</scope>
    <source>
        <strain evidence="6">JCM 14732</strain>
    </source>
</reference>
<keyword evidence="7" id="KW-1185">Reference proteome</keyword>
<evidence type="ECO:0000256" key="2">
    <source>
        <dbReference type="PIRSR" id="PIRSR637460-2"/>
    </source>
</evidence>